<comment type="similarity">
    <text evidence="2">Belongs to the amidase family.</text>
</comment>
<evidence type="ECO:0000256" key="1">
    <source>
        <dbReference type="ARBA" id="ARBA00001311"/>
    </source>
</evidence>
<dbReference type="OrthoDB" id="6428749at2759"/>
<dbReference type="PROSITE" id="PS00571">
    <property type="entry name" value="AMIDASES"/>
    <property type="match status" value="1"/>
</dbReference>
<keyword evidence="9" id="KW-1185">Reference proteome</keyword>
<feature type="binding site" evidence="6">
    <location>
        <position position="190"/>
    </location>
    <ligand>
        <name>substrate</name>
    </ligand>
</feature>
<dbReference type="SUPFAM" id="SSF75304">
    <property type="entry name" value="Amidase signature (AS) enzymes"/>
    <property type="match status" value="1"/>
</dbReference>
<feature type="binding site" evidence="6">
    <location>
        <begin position="211"/>
        <end position="214"/>
    </location>
    <ligand>
        <name>substrate</name>
    </ligand>
</feature>
<sequence length="576" mass="62238">MFFSSSYRKVVDAKQEQRRQALATAGGDAVAPAGHEEFLKATASQIVERIKKGEWTASQVLEAYIARAVLAQQTTNCLTEVMFEWARKQANVLDEEFASTGKLRGPLHGVPVSFKDHYDIAGVDTSVGFTQWANKPAEKHCDLAEQFLAAGAVLFVKTNIPQTMFAFECSNPLFGRSTNPFNDAYTPGGSSGGEGALLAMDGAALGVGSDIGGSLRIPAGYCGIYSLRPTSGRISLTGSRGPAPGFEGIKVTAGPMGRAIEDLELWCRLTFGIQGKDQDVTPLPFREVQVSKKLKFGYYTSDGFVKASPACQRAVLETVAALRKEGHECVEIELPDAVKALEIFIGLTSSDGYETMLSHLGPDPKEKALFLVSLGPSLPSFVRSFASWILSTVFGDPIFAGAAKQAYKKPMKEYMKFVEARNSYTKAFNEKVWERYSLDAIIAPVQAIPQMPHGGCDNYITLAAATILYNVLDCSVGVLPVTRVDPSKDGVTDEWINGPGHGSKLLELGVFTAKKAPLYNPETAKGMPVGIQVVGKRWDDEKVLGMMKVVDEALGGGGVERGFGPGNWDRYRKEGK</sequence>
<name>A0A2A9NEZ5_9AGAR</name>
<proteinExistence type="inferred from homology"/>
<evidence type="ECO:0000313" key="9">
    <source>
        <dbReference type="Proteomes" id="UP000242287"/>
    </source>
</evidence>
<evidence type="ECO:0000256" key="3">
    <source>
        <dbReference type="ARBA" id="ARBA00012922"/>
    </source>
</evidence>
<reference evidence="8 9" key="1">
    <citation type="submission" date="2014-02" db="EMBL/GenBank/DDBJ databases">
        <title>Transposable element dynamics among asymbiotic and ectomycorrhizal Amanita fungi.</title>
        <authorList>
            <consortium name="DOE Joint Genome Institute"/>
            <person name="Hess J."/>
            <person name="Skrede I."/>
            <person name="Wolfe B."/>
            <person name="LaButti K."/>
            <person name="Ohm R.A."/>
            <person name="Grigoriev I.V."/>
            <person name="Pringle A."/>
        </authorList>
    </citation>
    <scope>NUCLEOTIDE SEQUENCE [LARGE SCALE GENOMIC DNA]</scope>
    <source>
        <strain evidence="8 9">SKay4041</strain>
    </source>
</reference>
<dbReference type="PIRSF" id="PIRSF001221">
    <property type="entry name" value="Amidase_fungi"/>
    <property type="match status" value="1"/>
</dbReference>
<evidence type="ECO:0000256" key="6">
    <source>
        <dbReference type="PIRSR" id="PIRSR001221-2"/>
    </source>
</evidence>
<evidence type="ECO:0000256" key="4">
    <source>
        <dbReference type="ARBA" id="ARBA00022801"/>
    </source>
</evidence>
<feature type="active site" description="Acyl-ester intermediate" evidence="5">
    <location>
        <position position="214"/>
    </location>
</feature>
<feature type="binding site" evidence="6">
    <location>
        <position position="164"/>
    </location>
    <ligand>
        <name>substrate</name>
    </ligand>
</feature>
<dbReference type="PANTHER" id="PTHR46072:SF11">
    <property type="entry name" value="AMIDASE-RELATED"/>
    <property type="match status" value="1"/>
</dbReference>
<evidence type="ECO:0000259" key="7">
    <source>
        <dbReference type="Pfam" id="PF01425"/>
    </source>
</evidence>
<organism evidence="8 9">
    <name type="scientific">Amanita thiersii Skay4041</name>
    <dbReference type="NCBI Taxonomy" id="703135"/>
    <lineage>
        <taxon>Eukaryota</taxon>
        <taxon>Fungi</taxon>
        <taxon>Dikarya</taxon>
        <taxon>Basidiomycota</taxon>
        <taxon>Agaricomycotina</taxon>
        <taxon>Agaricomycetes</taxon>
        <taxon>Agaricomycetidae</taxon>
        <taxon>Agaricales</taxon>
        <taxon>Pluteineae</taxon>
        <taxon>Amanitaceae</taxon>
        <taxon>Amanita</taxon>
    </lineage>
</organism>
<dbReference type="AlphaFoldDB" id="A0A2A9NEZ5"/>
<dbReference type="InterPro" id="IPR023631">
    <property type="entry name" value="Amidase_dom"/>
</dbReference>
<feature type="domain" description="Amidase" evidence="7">
    <location>
        <begin position="60"/>
        <end position="544"/>
    </location>
</feature>
<protein>
    <recommendedName>
        <fullName evidence="3">amidase</fullName>
        <ecNumber evidence="3">3.5.1.4</ecNumber>
    </recommendedName>
</protein>
<dbReference type="InterPro" id="IPR036928">
    <property type="entry name" value="AS_sf"/>
</dbReference>
<dbReference type="EC" id="3.5.1.4" evidence="3"/>
<evidence type="ECO:0000256" key="5">
    <source>
        <dbReference type="PIRSR" id="PIRSR001221-1"/>
    </source>
</evidence>
<dbReference type="GO" id="GO:0004040">
    <property type="term" value="F:amidase activity"/>
    <property type="evidence" value="ECO:0007669"/>
    <property type="project" value="UniProtKB-EC"/>
</dbReference>
<gene>
    <name evidence="8" type="ORF">AMATHDRAFT_64920</name>
</gene>
<dbReference type="EMBL" id="KZ302055">
    <property type="protein sequence ID" value="PFH48628.1"/>
    <property type="molecule type" value="Genomic_DNA"/>
</dbReference>
<dbReference type="PANTHER" id="PTHR46072">
    <property type="entry name" value="AMIDASE-RELATED-RELATED"/>
    <property type="match status" value="1"/>
</dbReference>
<dbReference type="FunFam" id="3.90.1300.10:FF:000003">
    <property type="entry name" value="Amidase signature enzyme"/>
    <property type="match status" value="1"/>
</dbReference>
<accession>A0A2A9NEZ5</accession>
<dbReference type="Proteomes" id="UP000242287">
    <property type="component" value="Unassembled WGS sequence"/>
</dbReference>
<dbReference type="STRING" id="703135.A0A2A9NEZ5"/>
<dbReference type="Pfam" id="PF01425">
    <property type="entry name" value="Amidase"/>
    <property type="match status" value="1"/>
</dbReference>
<dbReference type="Gene3D" id="3.90.1300.10">
    <property type="entry name" value="Amidase signature (AS) domain"/>
    <property type="match status" value="1"/>
</dbReference>
<keyword evidence="4" id="KW-0378">Hydrolase</keyword>
<comment type="catalytic activity">
    <reaction evidence="1">
        <text>a monocarboxylic acid amide + H2O = a monocarboxylate + NH4(+)</text>
        <dbReference type="Rhea" id="RHEA:12020"/>
        <dbReference type="ChEBI" id="CHEBI:15377"/>
        <dbReference type="ChEBI" id="CHEBI:28938"/>
        <dbReference type="ChEBI" id="CHEBI:35757"/>
        <dbReference type="ChEBI" id="CHEBI:83628"/>
        <dbReference type="EC" id="3.5.1.4"/>
    </reaction>
</comment>
<feature type="active site" description="Charge relay system" evidence="5">
    <location>
        <position position="115"/>
    </location>
</feature>
<feature type="active site" description="Charge relay system" evidence="5">
    <location>
        <position position="190"/>
    </location>
</feature>
<evidence type="ECO:0000256" key="2">
    <source>
        <dbReference type="ARBA" id="ARBA00009199"/>
    </source>
</evidence>
<dbReference type="InterPro" id="IPR020556">
    <property type="entry name" value="Amidase_CS"/>
</dbReference>
<evidence type="ECO:0000313" key="8">
    <source>
        <dbReference type="EMBL" id="PFH48628.1"/>
    </source>
</evidence>